<evidence type="ECO:0000259" key="2">
    <source>
        <dbReference type="Pfam" id="PF09994"/>
    </source>
</evidence>
<dbReference type="Pfam" id="PF09994">
    <property type="entry name" value="T6SS_Tle1-like_cat"/>
    <property type="match status" value="1"/>
</dbReference>
<gene>
    <name evidence="3" type="ORF">QJV33_00360</name>
</gene>
<name>A0ABT6Q4C7_9PROT</name>
<organism evidence="3 4">
    <name type="scientific">Commensalibacter nepenthis</name>
    <dbReference type="NCBI Taxonomy" id="3043872"/>
    <lineage>
        <taxon>Bacteria</taxon>
        <taxon>Pseudomonadati</taxon>
        <taxon>Pseudomonadota</taxon>
        <taxon>Alphaproteobacteria</taxon>
        <taxon>Acetobacterales</taxon>
        <taxon>Acetobacteraceae</taxon>
    </lineage>
</organism>
<evidence type="ECO:0000313" key="3">
    <source>
        <dbReference type="EMBL" id="MDI2111755.1"/>
    </source>
</evidence>
<dbReference type="EMBL" id="JASBAN010000001">
    <property type="protein sequence ID" value="MDI2111755.1"/>
    <property type="molecule type" value="Genomic_DNA"/>
</dbReference>
<comment type="caution">
    <text evidence="3">The sequence shown here is derived from an EMBL/GenBank/DDBJ whole genome shotgun (WGS) entry which is preliminary data.</text>
</comment>
<evidence type="ECO:0000313" key="4">
    <source>
        <dbReference type="Proteomes" id="UP001431775"/>
    </source>
</evidence>
<feature type="region of interest" description="Disordered" evidence="1">
    <location>
        <begin position="1"/>
        <end position="28"/>
    </location>
</feature>
<keyword evidence="4" id="KW-1185">Reference proteome</keyword>
<dbReference type="RefSeq" id="WP_281461447.1">
    <property type="nucleotide sequence ID" value="NZ_JASBAN010000001.1"/>
</dbReference>
<feature type="compositionally biased region" description="Basic and acidic residues" evidence="1">
    <location>
        <begin position="73"/>
        <end position="84"/>
    </location>
</feature>
<dbReference type="PANTHER" id="PTHR33840:SF1">
    <property type="entry name" value="TLE1 PHOSPHOLIPASE DOMAIN-CONTAINING PROTEIN"/>
    <property type="match status" value="1"/>
</dbReference>
<evidence type="ECO:0000256" key="1">
    <source>
        <dbReference type="SAM" id="MobiDB-lite"/>
    </source>
</evidence>
<sequence length="489" mass="54233">MPSISDNQPGQKLNNQPENKDAATNTQKNSQVEVNIKILTVNVFFDGTNNNMFNTQIRLDNADIISKGGQPTQEDKDRETKAGDTSKGNDFSNVALLYMASTKKDGKVEIIYIQGAGTTKYKADSLLWGAGMAKDGLVTGDGPADTYWSTSGVESRVQEAITKLKNFTSKSDKIQRVIINVFGFSRGSFYARYFCAQLTKVKKEDADLKNKKVQINFVGIYDTVSSAGTNHYDDVKEFELNTGSKHVAGRIVHLTAQNDYRYHFPLTHINTAIGDGIGFECSFPGAHSDIGGGYTVKTEEKKYLSKLDKGSVPYYGGEIRWEWFKEKGYFRGDPRASDMAGRGEFKIGYKAPIGGNSVTTVVYGNRTVWCKDYQFILAKGMQEITKKAAAMEYNGLKKKYLNQGITSMQSHSLLNKLDGQVTQYLLANYKNNECSTFSLVQAGLSAQEQQQLYHDYLHISLEADAIIPANVGLDAQTDPPHRAEIKDNV</sequence>
<dbReference type="InterPro" id="IPR018712">
    <property type="entry name" value="Tle1-like_cat"/>
</dbReference>
<accession>A0ABT6Q4C7</accession>
<feature type="domain" description="T6SS Phospholipase effector Tle1-like catalytic" evidence="2">
    <location>
        <begin position="201"/>
        <end position="302"/>
    </location>
</feature>
<dbReference type="PANTHER" id="PTHR33840">
    <property type="match status" value="1"/>
</dbReference>
<proteinExistence type="predicted"/>
<feature type="region of interest" description="Disordered" evidence="1">
    <location>
        <begin position="66"/>
        <end position="87"/>
    </location>
</feature>
<dbReference type="Proteomes" id="UP001431775">
    <property type="component" value="Unassembled WGS sequence"/>
</dbReference>
<protein>
    <submittedName>
        <fullName evidence="3">DUF2235 domain-containing protein</fullName>
    </submittedName>
</protein>
<reference evidence="3" key="1">
    <citation type="submission" date="2023-05" db="EMBL/GenBank/DDBJ databases">
        <title>Whole genome sequence of Commensalibacter sp.</title>
        <authorList>
            <person name="Charoenyingcharoen P."/>
            <person name="Yukphan P."/>
        </authorList>
    </citation>
    <scope>NUCLEOTIDE SEQUENCE</scope>
    <source>
        <strain evidence="3">TBRC 10068</strain>
    </source>
</reference>